<feature type="transmembrane region" description="Helical" evidence="1">
    <location>
        <begin position="15"/>
        <end position="34"/>
    </location>
</feature>
<gene>
    <name evidence="2" type="ORF">EPJ67_01775</name>
</gene>
<keyword evidence="1" id="KW-0472">Membrane</keyword>
<evidence type="ECO:0008006" key="4">
    <source>
        <dbReference type="Google" id="ProtNLM"/>
    </source>
</evidence>
<dbReference type="RefSeq" id="WP_147528024.1">
    <property type="nucleotide sequence ID" value="NZ_SAYJ01000009.1"/>
</dbReference>
<evidence type="ECO:0000313" key="3">
    <source>
        <dbReference type="Proteomes" id="UP000325013"/>
    </source>
</evidence>
<feature type="transmembrane region" description="Helical" evidence="1">
    <location>
        <begin position="187"/>
        <end position="217"/>
    </location>
</feature>
<proteinExistence type="predicted"/>
<feature type="transmembrane region" description="Helical" evidence="1">
    <location>
        <begin position="229"/>
        <end position="246"/>
    </location>
</feature>
<dbReference type="EMBL" id="SAYJ01000009">
    <property type="protein sequence ID" value="TXJ58462.1"/>
    <property type="molecule type" value="Genomic_DNA"/>
</dbReference>
<feature type="transmembrane region" description="Helical" evidence="1">
    <location>
        <begin position="105"/>
        <end position="125"/>
    </location>
</feature>
<evidence type="ECO:0000313" key="2">
    <source>
        <dbReference type="EMBL" id="TXJ58462.1"/>
    </source>
</evidence>
<feature type="transmembrane region" description="Helical" evidence="1">
    <location>
        <begin position="344"/>
        <end position="365"/>
    </location>
</feature>
<accession>A0A5C8G8Z6</accession>
<reference evidence="2 3" key="1">
    <citation type="journal article" date="1992" name="Lakartidningen">
        <title>[Penicillin V and not amoxicillin is the first choice preparation in acute otitis].</title>
        <authorList>
            <person name="Kamme C."/>
            <person name="Lundgren K."/>
            <person name="Prellner K."/>
        </authorList>
    </citation>
    <scope>NUCLEOTIDE SEQUENCE [LARGE SCALE GENOMIC DNA]</scope>
    <source>
        <strain evidence="2 3">PC2777IV</strain>
    </source>
</reference>
<feature type="transmembrane region" description="Helical" evidence="1">
    <location>
        <begin position="155"/>
        <end position="175"/>
    </location>
</feature>
<dbReference type="OrthoDB" id="308879at2"/>
<sequence>MTNNLKTYFKNKTNLILILIFIIAIILSLFLNIYTFPKRLIHNDQVIATYNMLKHYESGKLPTTGPRFIGTTAIAGYNNTARLPGGAFYIIMTFFYKISGANLDIARAINMVFSLFIIFIFIFWIYKKFGFFISVIAYVFIFFNGYTLKATTDFWNPSLVLILSFILYILLYEYIAGDNDKNKKLSAIFLFPILAIMGQSHFATFFSMTPTLIIYLIIRFNNTKKYLPYFFLSVFISFLLYLPYLITEIQNNFNNMNLILNTRDSLNKFPFPQIYAILLYPTNEMSTYFGSRLNSILHFWLSEPPYIYGLIFLFISVIFSLFCFIRAIILLIKKNYIDDKEKNLSEMFFILLLSIPVTILSFIIFKSKSGTFWYLYSLFALSFTPIFLFFYKIQNQMKNKIINNIRLSSYIYIYIYIYILLNIFAMTGELFRYVNMFEYSRGYKVLNEIAKVIKEDAKDNSIWITYLYEPKDTYNDIIEVYFPQYNIKTSKNPDIRYIIKDKTWEWNWDTKRNARDMEYIKENGGKEITNIKAIVLYRLE</sequence>
<protein>
    <recommendedName>
        <fullName evidence="4">Glycosyltransferase RgtA/B/C/D-like domain-containing protein</fullName>
    </recommendedName>
</protein>
<feature type="transmembrane region" description="Helical" evidence="1">
    <location>
        <begin position="411"/>
        <end position="431"/>
    </location>
</feature>
<evidence type="ECO:0000256" key="1">
    <source>
        <dbReference type="SAM" id="Phobius"/>
    </source>
</evidence>
<feature type="transmembrane region" description="Helical" evidence="1">
    <location>
        <begin position="306"/>
        <end position="332"/>
    </location>
</feature>
<dbReference type="Proteomes" id="UP000325013">
    <property type="component" value="Unassembled WGS sequence"/>
</dbReference>
<feature type="transmembrane region" description="Helical" evidence="1">
    <location>
        <begin position="371"/>
        <end position="391"/>
    </location>
</feature>
<organism evidence="2 3">
    <name type="scientific">Brachyspira aalborgi</name>
    <dbReference type="NCBI Taxonomy" id="29522"/>
    <lineage>
        <taxon>Bacteria</taxon>
        <taxon>Pseudomonadati</taxon>
        <taxon>Spirochaetota</taxon>
        <taxon>Spirochaetia</taxon>
        <taxon>Brachyspirales</taxon>
        <taxon>Brachyspiraceae</taxon>
        <taxon>Brachyspira</taxon>
    </lineage>
</organism>
<keyword evidence="1" id="KW-0812">Transmembrane</keyword>
<dbReference type="AlphaFoldDB" id="A0A5C8G8Z6"/>
<name>A0A5C8G8Z6_9SPIR</name>
<keyword evidence="1" id="KW-1133">Transmembrane helix</keyword>
<comment type="caution">
    <text evidence="2">The sequence shown here is derived from an EMBL/GenBank/DDBJ whole genome shotgun (WGS) entry which is preliminary data.</text>
</comment>
<feature type="transmembrane region" description="Helical" evidence="1">
    <location>
        <begin position="131"/>
        <end position="148"/>
    </location>
</feature>